<dbReference type="Gene3D" id="3.60.15.10">
    <property type="entry name" value="Ribonuclease Z/Hydroxyacylglutathione hydrolase-like"/>
    <property type="match status" value="1"/>
</dbReference>
<accession>A0A3E0WNC6</accession>
<evidence type="ECO:0000313" key="3">
    <source>
        <dbReference type="EMBL" id="RFA33909.1"/>
    </source>
</evidence>
<evidence type="ECO:0000256" key="1">
    <source>
        <dbReference type="SAM" id="MobiDB-lite"/>
    </source>
</evidence>
<sequence length="371" mass="42683">MPQPTKPTQSARRFGRWLQRAIKPRNPYYDPQKPHHTPHGFRNNYPHGAPTGKDFLRWQWQRFRAGLPKPPAAPIMPIEPDLAYLHANREEASVTWIGHVTLLLQIGGLNVLTDPHFSNRASPFSFTGPPRHQPPGIALADLPPIDVVMLSHSHYDHLDRRSVRALYRQAGGPPLFLLPLGLGRWFSKNVTKGDWEHLRELDWWDTYDHRDVRFTFLPVQHWSSRTLWDRDTTLWGAWAAEHPSFRFFFSGDLGYSQDTLDIGERMGGFDLAAIGIGAYEPRWFMHNQHIHPEEAVRIHRELRARRSLGIHWGTFERLTDEPLDEPPQVLAAARAAAGISEEEFFVVRHGETYRPADILEQQPLEASASES</sequence>
<dbReference type="PANTHER" id="PTHR15032:SF4">
    <property type="entry name" value="N-ACYL-PHOSPHATIDYLETHANOLAMINE-HYDROLYZING PHOSPHOLIPASE D"/>
    <property type="match status" value="1"/>
</dbReference>
<feature type="domain" description="Metallo-beta-lactamase" evidence="2">
    <location>
        <begin position="110"/>
        <end position="312"/>
    </location>
</feature>
<feature type="region of interest" description="Disordered" evidence="1">
    <location>
        <begin position="25"/>
        <end position="48"/>
    </location>
</feature>
<evidence type="ECO:0000259" key="2">
    <source>
        <dbReference type="Pfam" id="PF12706"/>
    </source>
</evidence>
<dbReference type="GO" id="GO:0005737">
    <property type="term" value="C:cytoplasm"/>
    <property type="evidence" value="ECO:0007669"/>
    <property type="project" value="TreeGrafter"/>
</dbReference>
<dbReference type="OrthoDB" id="9805728at2"/>
<dbReference type="Pfam" id="PF12706">
    <property type="entry name" value="Lactamase_B_2"/>
    <property type="match status" value="1"/>
</dbReference>
<keyword evidence="4" id="KW-1185">Reference proteome</keyword>
<dbReference type="RefSeq" id="WP_116303264.1">
    <property type="nucleotide sequence ID" value="NZ_NFZV01000019.1"/>
</dbReference>
<dbReference type="InterPro" id="IPR036866">
    <property type="entry name" value="RibonucZ/Hydroxyglut_hydro"/>
</dbReference>
<protein>
    <recommendedName>
        <fullName evidence="2">Metallo-beta-lactamase domain-containing protein</fullName>
    </recommendedName>
</protein>
<proteinExistence type="predicted"/>
<dbReference type="InterPro" id="IPR001279">
    <property type="entry name" value="Metallo-B-lactamas"/>
</dbReference>
<dbReference type="PANTHER" id="PTHR15032">
    <property type="entry name" value="N-ACYL-PHOSPHATIDYLETHANOLAMINE-HYDROLYZING PHOSPHOLIPASE D"/>
    <property type="match status" value="1"/>
</dbReference>
<reference evidence="4" key="1">
    <citation type="submission" date="2017-05" db="EMBL/GenBank/DDBJ databases">
        <authorList>
            <person name="Sharma S."/>
            <person name="Sidhu C."/>
            <person name="Pinnaka A.K."/>
        </authorList>
    </citation>
    <scope>NUCLEOTIDE SEQUENCE [LARGE SCALE GENOMIC DNA]</scope>
    <source>
        <strain evidence="4">AK93</strain>
    </source>
</reference>
<gene>
    <name evidence="3" type="ORF">CAL65_16290</name>
</gene>
<evidence type="ECO:0000313" key="4">
    <source>
        <dbReference type="Proteomes" id="UP000256763"/>
    </source>
</evidence>
<dbReference type="Proteomes" id="UP000256763">
    <property type="component" value="Unassembled WGS sequence"/>
</dbReference>
<dbReference type="SUPFAM" id="SSF56281">
    <property type="entry name" value="Metallo-hydrolase/oxidoreductase"/>
    <property type="match status" value="1"/>
</dbReference>
<comment type="caution">
    <text evidence="3">The sequence shown here is derived from an EMBL/GenBank/DDBJ whole genome shotgun (WGS) entry which is preliminary data.</text>
</comment>
<dbReference type="EMBL" id="NFZW01000018">
    <property type="protein sequence ID" value="RFA33909.1"/>
    <property type="molecule type" value="Genomic_DNA"/>
</dbReference>
<dbReference type="AlphaFoldDB" id="A0A3E0WNC6"/>
<name>A0A3E0WNC6_9GAMM</name>
<organism evidence="3 4">
    <name type="scientific">Alkalilimnicola ehrlichii</name>
    <dbReference type="NCBI Taxonomy" id="351052"/>
    <lineage>
        <taxon>Bacteria</taxon>
        <taxon>Pseudomonadati</taxon>
        <taxon>Pseudomonadota</taxon>
        <taxon>Gammaproteobacteria</taxon>
        <taxon>Chromatiales</taxon>
        <taxon>Ectothiorhodospiraceae</taxon>
        <taxon>Alkalilimnicola</taxon>
    </lineage>
</organism>